<name>A0AAV2LBZ1_KNICA</name>
<dbReference type="AlphaFoldDB" id="A0AAV2LBZ1"/>
<organism evidence="2 3">
    <name type="scientific">Knipowitschia caucasica</name>
    <name type="common">Caucasian dwarf goby</name>
    <name type="synonym">Pomatoschistus caucasicus</name>
    <dbReference type="NCBI Taxonomy" id="637954"/>
    <lineage>
        <taxon>Eukaryota</taxon>
        <taxon>Metazoa</taxon>
        <taxon>Chordata</taxon>
        <taxon>Craniata</taxon>
        <taxon>Vertebrata</taxon>
        <taxon>Euteleostomi</taxon>
        <taxon>Actinopterygii</taxon>
        <taxon>Neopterygii</taxon>
        <taxon>Teleostei</taxon>
        <taxon>Neoteleostei</taxon>
        <taxon>Acanthomorphata</taxon>
        <taxon>Gobiaria</taxon>
        <taxon>Gobiiformes</taxon>
        <taxon>Gobioidei</taxon>
        <taxon>Gobiidae</taxon>
        <taxon>Gobiinae</taxon>
        <taxon>Knipowitschia</taxon>
    </lineage>
</organism>
<dbReference type="Proteomes" id="UP001497482">
    <property type="component" value="Chromosome 23"/>
</dbReference>
<evidence type="ECO:0000256" key="1">
    <source>
        <dbReference type="SAM" id="MobiDB-lite"/>
    </source>
</evidence>
<reference evidence="2 3" key="1">
    <citation type="submission" date="2024-04" db="EMBL/GenBank/DDBJ databases">
        <authorList>
            <person name="Waldvogel A.-M."/>
            <person name="Schoenle A."/>
        </authorList>
    </citation>
    <scope>NUCLEOTIDE SEQUENCE [LARGE SCALE GENOMIC DNA]</scope>
</reference>
<accession>A0AAV2LBZ1</accession>
<proteinExistence type="predicted"/>
<evidence type="ECO:0000313" key="2">
    <source>
        <dbReference type="EMBL" id="CAL1599761.1"/>
    </source>
</evidence>
<keyword evidence="3" id="KW-1185">Reference proteome</keyword>
<feature type="region of interest" description="Disordered" evidence="1">
    <location>
        <begin position="52"/>
        <end position="81"/>
    </location>
</feature>
<sequence>MCRCQRGLYWQSESGPKHSPASSYKPYKDQGPCVYAPTSILSPCLPLALGNPTSKKTLRPNREITGVDQQSPPTFRDSHHRRSLLQAFLT</sequence>
<gene>
    <name evidence="2" type="ORF">KC01_LOCUS27973</name>
</gene>
<protein>
    <submittedName>
        <fullName evidence="2">Uncharacterized protein</fullName>
    </submittedName>
</protein>
<evidence type="ECO:0000313" key="3">
    <source>
        <dbReference type="Proteomes" id="UP001497482"/>
    </source>
</evidence>
<dbReference type="EMBL" id="OZ035845">
    <property type="protein sequence ID" value="CAL1599761.1"/>
    <property type="molecule type" value="Genomic_DNA"/>
</dbReference>